<keyword evidence="4 7" id="KW-0289">Folate biosynthesis</keyword>
<gene>
    <name evidence="9" type="ORF">RT41_GL001828</name>
</gene>
<evidence type="ECO:0000256" key="6">
    <source>
        <dbReference type="ARBA" id="ARBA00037702"/>
    </source>
</evidence>
<dbReference type="PANTHER" id="PTHR42844">
    <property type="entry name" value="DIHYDRONEOPTERIN ALDOLASE 1-RELATED"/>
    <property type="match status" value="1"/>
</dbReference>
<dbReference type="STRING" id="1291764.GCA_001311235_01574"/>
<evidence type="ECO:0000313" key="10">
    <source>
        <dbReference type="Proteomes" id="UP000218181"/>
    </source>
</evidence>
<keyword evidence="10" id="KW-1185">Reference proteome</keyword>
<accession>A0A2A5RJW5</accession>
<evidence type="ECO:0000256" key="3">
    <source>
        <dbReference type="ARBA" id="ARBA00005708"/>
    </source>
</evidence>
<dbReference type="EMBL" id="JXJU01000008">
    <property type="protein sequence ID" value="PCR99452.1"/>
    <property type="molecule type" value="Genomic_DNA"/>
</dbReference>
<dbReference type="PANTHER" id="PTHR42844:SF1">
    <property type="entry name" value="DIHYDRONEOPTERIN ALDOLASE 1-RELATED"/>
    <property type="match status" value="1"/>
</dbReference>
<proteinExistence type="inferred from homology"/>
<dbReference type="OrthoDB" id="9803748at2"/>
<dbReference type="SMART" id="SM00905">
    <property type="entry name" value="FolB"/>
    <property type="match status" value="1"/>
</dbReference>
<organism evidence="9 10">
    <name type="scientific">Lactococcus fujiensis JCM 16395</name>
    <dbReference type="NCBI Taxonomy" id="1291764"/>
    <lineage>
        <taxon>Bacteria</taxon>
        <taxon>Bacillati</taxon>
        <taxon>Bacillota</taxon>
        <taxon>Bacilli</taxon>
        <taxon>Lactobacillales</taxon>
        <taxon>Streptococcaceae</taxon>
        <taxon>Lactococcus</taxon>
    </lineage>
</organism>
<dbReference type="Proteomes" id="UP000218181">
    <property type="component" value="Unassembled WGS sequence"/>
</dbReference>
<dbReference type="Gene3D" id="3.30.1130.10">
    <property type="match status" value="1"/>
</dbReference>
<name>A0A2A5RJW5_9LACT</name>
<dbReference type="SUPFAM" id="SSF55620">
    <property type="entry name" value="Tetrahydrobiopterin biosynthesis enzymes-like"/>
    <property type="match status" value="1"/>
</dbReference>
<comment type="function">
    <text evidence="6 7">Catalyzes the conversion of 7,8-dihydroneopterin to 6-hydroxymethyl-7,8-dihydropterin.</text>
</comment>
<protein>
    <recommendedName>
        <fullName evidence="7">7,8-dihydroneopterin aldolase</fullName>
        <ecNumber evidence="7">4.1.2.25</ecNumber>
    </recommendedName>
</protein>
<feature type="domain" description="Dihydroneopterin aldolase/epimerase" evidence="8">
    <location>
        <begin position="4"/>
        <end position="116"/>
    </location>
</feature>
<dbReference type="AlphaFoldDB" id="A0A2A5RJW5"/>
<comment type="pathway">
    <text evidence="2 7">Cofactor biosynthesis; tetrahydrofolate biosynthesis; 2-amino-4-hydroxy-6-hydroxymethyl-7,8-dihydropteridine diphosphate from 7,8-dihydroneopterin triphosphate: step 3/4.</text>
</comment>
<comment type="similarity">
    <text evidence="3 7">Belongs to the DHNA family.</text>
</comment>
<reference evidence="9 10" key="1">
    <citation type="submission" date="2014-12" db="EMBL/GenBank/DDBJ databases">
        <title>Draft genome sequences of 10 type strains of Lactococcus.</title>
        <authorList>
            <person name="Sun Z."/>
            <person name="Zhong Z."/>
            <person name="Liu W."/>
            <person name="Zhang W."/>
            <person name="Zhang H."/>
        </authorList>
    </citation>
    <scope>NUCLEOTIDE SEQUENCE [LARGE SCALE GENOMIC DNA]</scope>
    <source>
        <strain evidence="9 10">JCM 16395</strain>
    </source>
</reference>
<evidence type="ECO:0000259" key="8">
    <source>
        <dbReference type="SMART" id="SM00905"/>
    </source>
</evidence>
<dbReference type="UniPathway" id="UPA00077">
    <property type="reaction ID" value="UER00154"/>
</dbReference>
<dbReference type="NCBIfam" id="TIGR00525">
    <property type="entry name" value="folB"/>
    <property type="match status" value="1"/>
</dbReference>
<keyword evidence="5 7" id="KW-0456">Lyase</keyword>
<dbReference type="GO" id="GO:0046654">
    <property type="term" value="P:tetrahydrofolate biosynthetic process"/>
    <property type="evidence" value="ECO:0007669"/>
    <property type="project" value="UniProtKB-UniRule"/>
</dbReference>
<evidence type="ECO:0000256" key="2">
    <source>
        <dbReference type="ARBA" id="ARBA00005013"/>
    </source>
</evidence>
<dbReference type="GO" id="GO:0046656">
    <property type="term" value="P:folic acid biosynthetic process"/>
    <property type="evidence" value="ECO:0007669"/>
    <property type="project" value="UniProtKB-UniRule"/>
</dbReference>
<evidence type="ECO:0000313" key="9">
    <source>
        <dbReference type="EMBL" id="PCR99452.1"/>
    </source>
</evidence>
<dbReference type="NCBIfam" id="TIGR00526">
    <property type="entry name" value="folB_dom"/>
    <property type="match status" value="1"/>
</dbReference>
<dbReference type="GO" id="GO:0004150">
    <property type="term" value="F:dihydroneopterin aldolase activity"/>
    <property type="evidence" value="ECO:0007669"/>
    <property type="project" value="UniProtKB-UniRule"/>
</dbReference>
<dbReference type="Pfam" id="PF02152">
    <property type="entry name" value="FolB"/>
    <property type="match status" value="1"/>
</dbReference>
<evidence type="ECO:0000256" key="5">
    <source>
        <dbReference type="ARBA" id="ARBA00023239"/>
    </source>
</evidence>
<dbReference type="GO" id="GO:0005737">
    <property type="term" value="C:cytoplasm"/>
    <property type="evidence" value="ECO:0007669"/>
    <property type="project" value="TreeGrafter"/>
</dbReference>
<dbReference type="InterPro" id="IPR043133">
    <property type="entry name" value="GTP-CH-I_C/QueF"/>
</dbReference>
<dbReference type="EC" id="4.1.2.25" evidence="7"/>
<evidence type="ECO:0000256" key="7">
    <source>
        <dbReference type="RuleBase" id="RU362079"/>
    </source>
</evidence>
<dbReference type="InterPro" id="IPR006156">
    <property type="entry name" value="Dihydroneopterin_aldolase"/>
</dbReference>
<sequence length="116" mass="13331">MFQIKLNKMKFKAHIGVLKEEKIVGQNLEIDLVVNTNFNFSGHDDLRDTLSYVQFYEVTEKIVEESRADLIEKLAYDIIHQVKALDTRIDSVEIHLRKLAVPIDGIFDAAEVVMKA</sequence>
<evidence type="ECO:0000256" key="1">
    <source>
        <dbReference type="ARBA" id="ARBA00001353"/>
    </source>
</evidence>
<dbReference type="RefSeq" id="WP_096818444.1">
    <property type="nucleotide sequence ID" value="NZ_JXJU01000008.1"/>
</dbReference>
<dbReference type="InterPro" id="IPR006157">
    <property type="entry name" value="FolB_dom"/>
</dbReference>
<comment type="caution">
    <text evidence="9">The sequence shown here is derived from an EMBL/GenBank/DDBJ whole genome shotgun (WGS) entry which is preliminary data.</text>
</comment>
<comment type="catalytic activity">
    <reaction evidence="1 7">
        <text>7,8-dihydroneopterin = 6-hydroxymethyl-7,8-dihydropterin + glycolaldehyde</text>
        <dbReference type="Rhea" id="RHEA:10540"/>
        <dbReference type="ChEBI" id="CHEBI:17001"/>
        <dbReference type="ChEBI" id="CHEBI:17071"/>
        <dbReference type="ChEBI" id="CHEBI:44841"/>
        <dbReference type="EC" id="4.1.2.25"/>
    </reaction>
</comment>
<evidence type="ECO:0000256" key="4">
    <source>
        <dbReference type="ARBA" id="ARBA00022909"/>
    </source>
</evidence>